<reference evidence="1" key="1">
    <citation type="journal article" date="2015" name="PeerJ">
        <title>First genomic representation of candidate bacterial phylum KSB3 points to enhanced environmental sensing as a trigger of wastewater bulking.</title>
        <authorList>
            <person name="Sekiguchi Y."/>
            <person name="Ohashi A."/>
            <person name="Parks D.H."/>
            <person name="Yamauchi T."/>
            <person name="Tyson G.W."/>
            <person name="Hugenholtz P."/>
        </authorList>
    </citation>
    <scope>NUCLEOTIDE SEQUENCE [LARGE SCALE GENOMIC DNA]</scope>
</reference>
<dbReference type="Proteomes" id="UP000030700">
    <property type="component" value="Unassembled WGS sequence"/>
</dbReference>
<name>A0A081BQD0_9BACT</name>
<accession>A0A081BQD0</accession>
<proteinExistence type="predicted"/>
<keyword evidence="2" id="KW-1185">Reference proteome</keyword>
<gene>
    <name evidence="1" type="ORF">U14_03848</name>
</gene>
<dbReference type="STRING" id="1499966.U14_03848"/>
<evidence type="ECO:0000313" key="2">
    <source>
        <dbReference type="Proteomes" id="UP000030700"/>
    </source>
</evidence>
<protein>
    <submittedName>
        <fullName evidence="1">Uncharacterized protein</fullName>
    </submittedName>
</protein>
<dbReference type="HOGENOM" id="CLU_099752_0_0_0"/>
<sequence>MSWRMTNLSARQFWWECMLRQFRTVAFDALPHYEFPPIAPEKLQQIVLPKPLEFFVMIKPSGLPKEAAIRKLIAQSGLTISREETYHNFFEIAAHIFRIDKIHDYRYALPEGYIWLRLLEHFYPQACQQMKVLYIQDSNERALKRLKTHIRRKIGVEFYRVRIQGTQMVTCMTPVHTSDEATLEQETRILRYFHP</sequence>
<dbReference type="AlphaFoldDB" id="A0A081BQD0"/>
<dbReference type="EMBL" id="DF820458">
    <property type="protein sequence ID" value="GAK52596.1"/>
    <property type="molecule type" value="Genomic_DNA"/>
</dbReference>
<organism evidence="1">
    <name type="scientific">Candidatus Moduliflexus flocculans</name>
    <dbReference type="NCBI Taxonomy" id="1499966"/>
    <lineage>
        <taxon>Bacteria</taxon>
        <taxon>Candidatus Moduliflexota</taxon>
        <taxon>Candidatus Moduliflexia</taxon>
        <taxon>Candidatus Moduliflexales</taxon>
        <taxon>Candidatus Moduliflexaceae</taxon>
    </lineage>
</organism>
<evidence type="ECO:0000313" key="1">
    <source>
        <dbReference type="EMBL" id="GAK52596.1"/>
    </source>
</evidence>